<dbReference type="Pfam" id="PF00227">
    <property type="entry name" value="Proteasome"/>
    <property type="match status" value="1"/>
</dbReference>
<organism evidence="1 2">
    <name type="scientific">Parvibaculum lavamentivorans (strain DS-1 / DSM 13023 / NCIMB 13966)</name>
    <dbReference type="NCBI Taxonomy" id="402881"/>
    <lineage>
        <taxon>Bacteria</taxon>
        <taxon>Pseudomonadati</taxon>
        <taxon>Pseudomonadota</taxon>
        <taxon>Alphaproteobacteria</taxon>
        <taxon>Hyphomicrobiales</taxon>
        <taxon>Parvibaculaceae</taxon>
        <taxon>Parvibaculum</taxon>
    </lineage>
</organism>
<evidence type="ECO:0000313" key="2">
    <source>
        <dbReference type="Proteomes" id="UP000006377"/>
    </source>
</evidence>
<dbReference type="InterPro" id="IPR029055">
    <property type="entry name" value="Ntn_hydrolases_N"/>
</dbReference>
<reference evidence="1 2" key="1">
    <citation type="journal article" date="2011" name="Stand. Genomic Sci.">
        <title>Complete genome sequence of Parvibaculum lavamentivorans type strain (DS-1(T)).</title>
        <authorList>
            <person name="Schleheck D."/>
            <person name="Weiss M."/>
            <person name="Pitluck S."/>
            <person name="Bruce D."/>
            <person name="Land M.L."/>
            <person name="Han S."/>
            <person name="Saunders E."/>
            <person name="Tapia R."/>
            <person name="Detter C."/>
            <person name="Brettin T."/>
            <person name="Han J."/>
            <person name="Woyke T."/>
            <person name="Goodwin L."/>
            <person name="Pennacchio L."/>
            <person name="Nolan M."/>
            <person name="Cook A.M."/>
            <person name="Kjelleberg S."/>
            <person name="Thomas T."/>
        </authorList>
    </citation>
    <scope>NUCLEOTIDE SEQUENCE [LARGE SCALE GENOMIC DNA]</scope>
    <source>
        <strain evidence="2">DS-1 / DSM 13023 / NCIMB 13966</strain>
    </source>
</reference>
<keyword evidence="1" id="KW-0647">Proteasome</keyword>
<evidence type="ECO:0000313" key="1">
    <source>
        <dbReference type="EMBL" id="ABS63558.1"/>
    </source>
</evidence>
<dbReference type="EMBL" id="CP000774">
    <property type="protein sequence ID" value="ABS63558.1"/>
    <property type="molecule type" value="Genomic_DNA"/>
</dbReference>
<dbReference type="Gene3D" id="3.60.20.10">
    <property type="entry name" value="Glutamine Phosphoribosylpyrophosphate, subunit 1, domain 1"/>
    <property type="match status" value="1"/>
</dbReference>
<dbReference type="RefSeq" id="WP_012110854.1">
    <property type="nucleotide sequence ID" value="NC_009719.1"/>
</dbReference>
<dbReference type="SUPFAM" id="SSF56235">
    <property type="entry name" value="N-terminal nucleophile aminohydrolases (Ntn hydrolases)"/>
    <property type="match status" value="1"/>
</dbReference>
<dbReference type="InterPro" id="IPR001353">
    <property type="entry name" value="Proteasome_sua/b"/>
</dbReference>
<dbReference type="GO" id="GO:0051603">
    <property type="term" value="P:proteolysis involved in protein catabolic process"/>
    <property type="evidence" value="ECO:0007669"/>
    <property type="project" value="InterPro"/>
</dbReference>
<accession>A7HUH5</accession>
<gene>
    <name evidence="1" type="ordered locus">Plav_1943</name>
</gene>
<proteinExistence type="predicted"/>
<dbReference type="AlphaFoldDB" id="A7HUH5"/>
<name>A7HUH5_PARL1</name>
<dbReference type="OrthoDB" id="9786336at2"/>
<dbReference type="Proteomes" id="UP000006377">
    <property type="component" value="Chromosome"/>
</dbReference>
<keyword evidence="2" id="KW-1185">Reference proteome</keyword>
<dbReference type="PIRSF" id="PIRSF009120">
    <property type="entry name" value="UCP009120_prtse"/>
    <property type="match status" value="1"/>
</dbReference>
<dbReference type="eggNOG" id="COG3484">
    <property type="taxonomic scope" value="Bacteria"/>
</dbReference>
<protein>
    <submittedName>
        <fullName evidence="1">20S proteasome A and B subunits</fullName>
    </submittedName>
</protein>
<dbReference type="KEGG" id="pla:Plav_1943"/>
<dbReference type="InterPro" id="IPR016545">
    <property type="entry name" value="UCP009120_prtse"/>
</dbReference>
<sequence length="247" mass="27152">MTYCVALRLKDGLVMLADTRTNAGVDNISTFRKLSTIEHPGERVIGIMTAGNLAVSQAAVNMAVEQGVRVRDGDELETLHTVPTMVRAAQLMGQAVREVYRIDGPSLEAQAGDFNVSILMGGQVGNGEMRLFQVYSAGNYIEATEDTPYLQIGEHKYGKPIIDRALSYDTALGDGLKLALISMDSTMRSNLSVGMPIDLMVYRRNALKVAMQRRIKDDDAYFTGLRHSWSDALTQAYRAIPGPGWEF</sequence>
<dbReference type="GO" id="GO:0005839">
    <property type="term" value="C:proteasome core complex"/>
    <property type="evidence" value="ECO:0007669"/>
    <property type="project" value="InterPro"/>
</dbReference>
<dbReference type="STRING" id="402881.Plav_1943"/>
<dbReference type="HOGENOM" id="CLU_066183_0_0_5"/>